<feature type="region of interest" description="Disordered" evidence="1">
    <location>
        <begin position="54"/>
        <end position="120"/>
    </location>
</feature>
<evidence type="ECO:0000313" key="2">
    <source>
        <dbReference type="EMBL" id="EXJ79751.1"/>
    </source>
</evidence>
<dbReference type="RefSeq" id="XP_007736325.1">
    <property type="nucleotide sequence ID" value="XM_007738135.1"/>
</dbReference>
<feature type="compositionally biased region" description="Basic and acidic residues" evidence="1">
    <location>
        <begin position="109"/>
        <end position="120"/>
    </location>
</feature>
<feature type="compositionally biased region" description="Low complexity" evidence="1">
    <location>
        <begin position="72"/>
        <end position="86"/>
    </location>
</feature>
<dbReference type="HOGENOM" id="CLU_959757_0_0_1"/>
<name>W9XRY5_9EURO</name>
<organism evidence="2 3">
    <name type="scientific">Capronia epimyces CBS 606.96</name>
    <dbReference type="NCBI Taxonomy" id="1182542"/>
    <lineage>
        <taxon>Eukaryota</taxon>
        <taxon>Fungi</taxon>
        <taxon>Dikarya</taxon>
        <taxon>Ascomycota</taxon>
        <taxon>Pezizomycotina</taxon>
        <taxon>Eurotiomycetes</taxon>
        <taxon>Chaetothyriomycetidae</taxon>
        <taxon>Chaetothyriales</taxon>
        <taxon>Herpotrichiellaceae</taxon>
        <taxon>Capronia</taxon>
    </lineage>
</organism>
<gene>
    <name evidence="2" type="ORF">A1O3_08034</name>
</gene>
<keyword evidence="3" id="KW-1185">Reference proteome</keyword>
<proteinExistence type="predicted"/>
<protein>
    <submittedName>
        <fullName evidence="2">Uncharacterized protein</fullName>
    </submittedName>
</protein>
<dbReference type="GeneID" id="19172125"/>
<dbReference type="EMBL" id="AMGY01000007">
    <property type="protein sequence ID" value="EXJ79751.1"/>
    <property type="molecule type" value="Genomic_DNA"/>
</dbReference>
<dbReference type="AlphaFoldDB" id="W9XRY5"/>
<dbReference type="Proteomes" id="UP000019478">
    <property type="component" value="Unassembled WGS sequence"/>
</dbReference>
<reference evidence="2 3" key="1">
    <citation type="submission" date="2013-03" db="EMBL/GenBank/DDBJ databases">
        <title>The Genome Sequence of Capronia epimyces CBS 606.96.</title>
        <authorList>
            <consortium name="The Broad Institute Genomics Platform"/>
            <person name="Cuomo C."/>
            <person name="de Hoog S."/>
            <person name="Gorbushina A."/>
            <person name="Walker B."/>
            <person name="Young S.K."/>
            <person name="Zeng Q."/>
            <person name="Gargeya S."/>
            <person name="Fitzgerald M."/>
            <person name="Haas B."/>
            <person name="Abouelleil A."/>
            <person name="Allen A.W."/>
            <person name="Alvarado L."/>
            <person name="Arachchi H.M."/>
            <person name="Berlin A.M."/>
            <person name="Chapman S.B."/>
            <person name="Gainer-Dewar J."/>
            <person name="Goldberg J."/>
            <person name="Griggs A."/>
            <person name="Gujja S."/>
            <person name="Hansen M."/>
            <person name="Howarth C."/>
            <person name="Imamovic A."/>
            <person name="Ireland A."/>
            <person name="Larimer J."/>
            <person name="McCowan C."/>
            <person name="Murphy C."/>
            <person name="Pearson M."/>
            <person name="Poon T.W."/>
            <person name="Priest M."/>
            <person name="Roberts A."/>
            <person name="Saif S."/>
            <person name="Shea T."/>
            <person name="Sisk P."/>
            <person name="Sykes S."/>
            <person name="Wortman J."/>
            <person name="Nusbaum C."/>
            <person name="Birren B."/>
        </authorList>
    </citation>
    <scope>NUCLEOTIDE SEQUENCE [LARGE SCALE GENOMIC DNA]</scope>
    <source>
        <strain evidence="2 3">CBS 606.96</strain>
    </source>
</reference>
<comment type="caution">
    <text evidence="2">The sequence shown here is derived from an EMBL/GenBank/DDBJ whole genome shotgun (WGS) entry which is preliminary data.</text>
</comment>
<evidence type="ECO:0000256" key="1">
    <source>
        <dbReference type="SAM" id="MobiDB-lite"/>
    </source>
</evidence>
<accession>W9XRY5</accession>
<sequence>MSIQRIGFFVQGGLPWVANSIPRREISTPTSPFTSTSIFPSTIRKRQRRVVELAEDSEGDWEPAGVSVTRGQPQPQSQPLLESTQPAPLLNRTPPATDATSSPNSARFPFDREVHERRPVETESRVQLMSEWQHNEEPLLGVDGALGSGKLSSTAALVRTASRHDDDDDEAIRRLIKELDDEATRGLVKELDDEATRRLQRYLDYQATRRQRKKLYDEAAPHLQKVLYAPRLQKDLDDEATLRLAKELHDETIRRLQKELHAKAVPRLLNELLDEAKQRLRKLFRLHGSD</sequence>
<evidence type="ECO:0000313" key="3">
    <source>
        <dbReference type="Proteomes" id="UP000019478"/>
    </source>
</evidence>